<evidence type="ECO:0000313" key="3">
    <source>
        <dbReference type="Proteomes" id="UP000198994"/>
    </source>
</evidence>
<feature type="chain" id="PRO_5011724066" evidence="1">
    <location>
        <begin position="24"/>
        <end position="352"/>
    </location>
</feature>
<accession>A0A1G7LSL9</accession>
<keyword evidence="3" id="KW-1185">Reference proteome</keyword>
<name>A0A1G7LSL9_9RHOB</name>
<organism evidence="2 3">
    <name type="scientific">Salipiger thiooxidans</name>
    <dbReference type="NCBI Taxonomy" id="282683"/>
    <lineage>
        <taxon>Bacteria</taxon>
        <taxon>Pseudomonadati</taxon>
        <taxon>Pseudomonadota</taxon>
        <taxon>Alphaproteobacteria</taxon>
        <taxon>Rhodobacterales</taxon>
        <taxon>Roseobacteraceae</taxon>
        <taxon>Salipiger</taxon>
    </lineage>
</organism>
<sequence>MATRRRLAALLSCLLAIAPQVVAAQATDLSLRDLTQLVTSERLRTYALARGLVSGGPDLGTALDLKQLLRRQGFYLEDTGWQRLVAEQALYPQISYVPNMNGGSPNERLEFGGLTFRLRDDLVARGGFAVGATYDGVLRYGWDSGRYLQLQAQLGGLYAPEPDLGTTRARLALCSRNHVTEWQFLDLCLTHYEDRRELQDVTRDEARLGVSTLFESGANRHELGLSLTRQRIDERYRSLAEIGLESVWAGSATRLSLEYGAPTGDETGALLTAAGEIRWPVAGQVVGLGLSLSHSPETMFLGDARRDRSLGVTGLLAIDGNLVLTAAYSRTWSTVSFFEDELVSFGVSYSFP</sequence>
<dbReference type="RefSeq" id="WP_089963816.1">
    <property type="nucleotide sequence ID" value="NZ_FNAV01000026.1"/>
</dbReference>
<gene>
    <name evidence="2" type="ORF">SAMN04488105_12621</name>
</gene>
<dbReference type="EMBL" id="FNAV01000026">
    <property type="protein sequence ID" value="SDF51959.1"/>
    <property type="molecule type" value="Genomic_DNA"/>
</dbReference>
<keyword evidence="1" id="KW-0732">Signal</keyword>
<dbReference type="AlphaFoldDB" id="A0A1G7LSL9"/>
<evidence type="ECO:0000256" key="1">
    <source>
        <dbReference type="SAM" id="SignalP"/>
    </source>
</evidence>
<protein>
    <submittedName>
        <fullName evidence="2">Uncharacterized protein</fullName>
    </submittedName>
</protein>
<dbReference type="OrthoDB" id="7779042at2"/>
<evidence type="ECO:0000313" key="2">
    <source>
        <dbReference type="EMBL" id="SDF51959.1"/>
    </source>
</evidence>
<feature type="signal peptide" evidence="1">
    <location>
        <begin position="1"/>
        <end position="23"/>
    </location>
</feature>
<reference evidence="3" key="1">
    <citation type="submission" date="2016-10" db="EMBL/GenBank/DDBJ databases">
        <authorList>
            <person name="Varghese N."/>
            <person name="Submissions S."/>
        </authorList>
    </citation>
    <scope>NUCLEOTIDE SEQUENCE [LARGE SCALE GENOMIC DNA]</scope>
    <source>
        <strain evidence="3">DSM 10146</strain>
    </source>
</reference>
<dbReference type="Proteomes" id="UP000198994">
    <property type="component" value="Unassembled WGS sequence"/>
</dbReference>
<proteinExistence type="predicted"/>